<dbReference type="Gene3D" id="3.40.50.300">
    <property type="entry name" value="P-loop containing nucleotide triphosphate hydrolases"/>
    <property type="match status" value="1"/>
</dbReference>
<evidence type="ECO:0000256" key="12">
    <source>
        <dbReference type="ARBA" id="ARBA00022989"/>
    </source>
</evidence>
<evidence type="ECO:0000313" key="20">
    <source>
        <dbReference type="EMBL" id="EFP96741.1"/>
    </source>
</evidence>
<keyword evidence="12 16" id="KW-1133">Transmembrane helix</keyword>
<evidence type="ECO:0000256" key="7">
    <source>
        <dbReference type="ARBA" id="ARBA00022679"/>
    </source>
</evidence>
<name>E3BJH2_9VIBR</name>
<evidence type="ECO:0000256" key="2">
    <source>
        <dbReference type="ARBA" id="ARBA00007316"/>
    </source>
</evidence>
<evidence type="ECO:0000259" key="17">
    <source>
        <dbReference type="Pfam" id="PF02706"/>
    </source>
</evidence>
<proteinExistence type="inferred from homology"/>
<feature type="domain" description="Polysaccharide chain length determinant N-terminal" evidence="17">
    <location>
        <begin position="32"/>
        <end position="122"/>
    </location>
</feature>
<evidence type="ECO:0000256" key="16">
    <source>
        <dbReference type="SAM" id="Phobius"/>
    </source>
</evidence>
<comment type="catalytic activity">
    <reaction evidence="15">
        <text>L-tyrosyl-[protein] + ATP = O-phospho-L-tyrosyl-[protein] + ADP + H(+)</text>
        <dbReference type="Rhea" id="RHEA:10596"/>
        <dbReference type="Rhea" id="RHEA-COMP:10136"/>
        <dbReference type="Rhea" id="RHEA-COMP:20101"/>
        <dbReference type="ChEBI" id="CHEBI:15378"/>
        <dbReference type="ChEBI" id="CHEBI:30616"/>
        <dbReference type="ChEBI" id="CHEBI:46858"/>
        <dbReference type="ChEBI" id="CHEBI:61978"/>
        <dbReference type="ChEBI" id="CHEBI:456216"/>
        <dbReference type="EC" id="2.7.10.2"/>
    </reaction>
</comment>
<evidence type="ECO:0000256" key="11">
    <source>
        <dbReference type="ARBA" id="ARBA00022840"/>
    </source>
</evidence>
<comment type="similarity">
    <text evidence="2">Belongs to the CpsD/CapB family.</text>
</comment>
<dbReference type="Pfam" id="PF13614">
    <property type="entry name" value="AAA_31"/>
    <property type="match status" value="1"/>
</dbReference>
<accession>E3BJH2</accession>
<dbReference type="CDD" id="cd05387">
    <property type="entry name" value="BY-kinase"/>
    <property type="match status" value="1"/>
</dbReference>
<evidence type="ECO:0000259" key="19">
    <source>
        <dbReference type="Pfam" id="PF13807"/>
    </source>
</evidence>
<dbReference type="InterPro" id="IPR005702">
    <property type="entry name" value="Wzc-like_C"/>
</dbReference>
<protein>
    <recommendedName>
        <fullName evidence="4">non-specific protein-tyrosine kinase</fullName>
        <ecNumber evidence="4">2.7.10.2</ecNumber>
    </recommendedName>
</protein>
<feature type="domain" description="Tyrosine-protein kinase G-rich" evidence="19">
    <location>
        <begin position="411"/>
        <end position="482"/>
    </location>
</feature>
<dbReference type="NCBIfam" id="TIGR01007">
    <property type="entry name" value="eps_fam"/>
    <property type="match status" value="1"/>
</dbReference>
<comment type="caution">
    <text evidence="20">The sequence shown here is derived from an EMBL/GenBank/DDBJ whole genome shotgun (WGS) entry which is preliminary data.</text>
</comment>
<dbReference type="InterPro" id="IPR027417">
    <property type="entry name" value="P-loop_NTPase"/>
</dbReference>
<comment type="similarity">
    <text evidence="3">Belongs to the etk/wzc family.</text>
</comment>
<dbReference type="PANTHER" id="PTHR32309:SF13">
    <property type="entry name" value="FERRIC ENTEROBACTIN TRANSPORT PROTEIN FEPE"/>
    <property type="match status" value="1"/>
</dbReference>
<evidence type="ECO:0000256" key="3">
    <source>
        <dbReference type="ARBA" id="ARBA00008883"/>
    </source>
</evidence>
<dbReference type="eggNOG" id="COG3206">
    <property type="taxonomic scope" value="Bacteria"/>
</dbReference>
<dbReference type="SUPFAM" id="SSF52540">
    <property type="entry name" value="P-loop containing nucleoside triphosphate hydrolases"/>
    <property type="match status" value="1"/>
</dbReference>
<dbReference type="InterPro" id="IPR032807">
    <property type="entry name" value="GNVR"/>
</dbReference>
<keyword evidence="11" id="KW-0067">ATP-binding</keyword>
<evidence type="ECO:0000256" key="5">
    <source>
        <dbReference type="ARBA" id="ARBA00022475"/>
    </source>
</evidence>
<evidence type="ECO:0000256" key="4">
    <source>
        <dbReference type="ARBA" id="ARBA00011903"/>
    </source>
</evidence>
<keyword evidence="8 16" id="KW-0812">Transmembrane</keyword>
<evidence type="ECO:0000256" key="8">
    <source>
        <dbReference type="ARBA" id="ARBA00022692"/>
    </source>
</evidence>
<feature type="transmembrane region" description="Helical" evidence="16">
    <location>
        <begin position="46"/>
        <end position="63"/>
    </location>
</feature>
<dbReference type="EMBL" id="AEIU01000069">
    <property type="protein sequence ID" value="EFP96741.1"/>
    <property type="molecule type" value="Genomic_DNA"/>
</dbReference>
<dbReference type="GO" id="GO:0005886">
    <property type="term" value="C:plasma membrane"/>
    <property type="evidence" value="ECO:0007669"/>
    <property type="project" value="UniProtKB-SubCell"/>
</dbReference>
<evidence type="ECO:0000256" key="14">
    <source>
        <dbReference type="ARBA" id="ARBA00023137"/>
    </source>
</evidence>
<evidence type="ECO:0000256" key="9">
    <source>
        <dbReference type="ARBA" id="ARBA00022741"/>
    </source>
</evidence>
<keyword evidence="21" id="KW-1185">Reference proteome</keyword>
<evidence type="ECO:0000256" key="15">
    <source>
        <dbReference type="ARBA" id="ARBA00051245"/>
    </source>
</evidence>
<dbReference type="Pfam" id="PF02706">
    <property type="entry name" value="Wzz"/>
    <property type="match status" value="1"/>
</dbReference>
<evidence type="ECO:0000256" key="6">
    <source>
        <dbReference type="ARBA" id="ARBA00022519"/>
    </source>
</evidence>
<feature type="domain" description="AAA" evidence="18">
    <location>
        <begin position="557"/>
        <end position="711"/>
    </location>
</feature>
<keyword evidence="6" id="KW-0997">Cell inner membrane</keyword>
<keyword evidence="9" id="KW-0547">Nucleotide-binding</keyword>
<keyword evidence="14" id="KW-0829">Tyrosine-protein kinase</keyword>
<dbReference type="InterPro" id="IPR025669">
    <property type="entry name" value="AAA_dom"/>
</dbReference>
<dbReference type="STRING" id="796620.VIBC2010_07224"/>
<keyword evidence="10" id="KW-0418">Kinase</keyword>
<gene>
    <name evidence="20" type="ORF">VIBC2010_07224</name>
</gene>
<evidence type="ECO:0000259" key="18">
    <source>
        <dbReference type="Pfam" id="PF13614"/>
    </source>
</evidence>
<dbReference type="EC" id="2.7.10.2" evidence="4"/>
<keyword evidence="7" id="KW-0808">Transferase</keyword>
<dbReference type="InterPro" id="IPR003856">
    <property type="entry name" value="LPS_length_determ_N"/>
</dbReference>
<keyword evidence="5" id="KW-1003">Cell membrane</keyword>
<sequence>MRLFGKLQQIIIKDIFLKVGINDNPQSEEPVIDLGKYLALILRNKYRILLFSVVCTIVSFIYISNVTQTYTATATLILETEAKKAVSIEEVVGIDPSQKGYFKTQLEILKSRRIGMRVIEKLNLYKQPEFNSSLVTTTSPINLVKGKIKAWMRSLTNDVESIPSDKELQEKLSYKIFEKYRSLLHVEAVPKTHLVKIHFTSRDPKIASQIANAIGEAYIEENIYSRLDATRQTSGWISSRLKELRQELVASEEILTQFLTENRLIDDEGIDNQISNSINELSFKLNSIVENRVALEAKFNTISNADSYTPLLGQISEHPRILALKADLARAEQEISQLSKRYGPKHDAMKAQTVRRDNVLEELNRQIKLVIAGLGKDLEAMKVQESMLNNELKQKKDEFHRLSVVKRQYEALKTEAETNKNILNVFLNRYKETTATLDFHSENARFTDLAVVPMFPSKPNKKLVVLISTALSLLAASAAVIAMDILRNTIESVKHYEERTGTLPLAGIPNIGSKTPIKSIFKNLKTIEGSNLLESLHDIKINLSLSDTKKKYKTTVITSSLAGEGKTLVSVGLSSVFSQTEKTLLIDANLRNPSIGEYYNLDQSRAGWSNYLLEEITLSNCIFEQGENYPDILLVGNMRVNPQEVLSSLKFEEMISELESKYDRIIIDTPPTLVVNDSLIISKMCNNVVIVLQSNNTRLQSLRNVIAKFKKHEVNVSGVVVNKINKRFFAS</sequence>
<dbReference type="GO" id="GO:0004715">
    <property type="term" value="F:non-membrane spanning protein tyrosine kinase activity"/>
    <property type="evidence" value="ECO:0007669"/>
    <property type="project" value="UniProtKB-EC"/>
</dbReference>
<dbReference type="InterPro" id="IPR050445">
    <property type="entry name" value="Bact_polysacc_biosynth/exp"/>
</dbReference>
<dbReference type="Proteomes" id="UP000002943">
    <property type="component" value="Unassembled WGS sequence"/>
</dbReference>
<comment type="subcellular location">
    <subcellularLocation>
        <location evidence="1">Cell inner membrane</location>
        <topology evidence="1">Multi-pass membrane protein</topology>
    </subcellularLocation>
</comment>
<dbReference type="PANTHER" id="PTHR32309">
    <property type="entry name" value="TYROSINE-PROTEIN KINASE"/>
    <property type="match status" value="1"/>
</dbReference>
<keyword evidence="13 16" id="KW-0472">Membrane</keyword>
<evidence type="ECO:0000256" key="10">
    <source>
        <dbReference type="ARBA" id="ARBA00022777"/>
    </source>
</evidence>
<evidence type="ECO:0000313" key="21">
    <source>
        <dbReference type="Proteomes" id="UP000002943"/>
    </source>
</evidence>
<organism evidence="20 21">
    <name type="scientific">Vibrio caribbeanicus ATCC BAA-2122</name>
    <dbReference type="NCBI Taxonomy" id="796620"/>
    <lineage>
        <taxon>Bacteria</taxon>
        <taxon>Pseudomonadati</taxon>
        <taxon>Pseudomonadota</taxon>
        <taxon>Gammaproteobacteria</taxon>
        <taxon>Vibrionales</taxon>
        <taxon>Vibrionaceae</taxon>
        <taxon>Vibrio</taxon>
    </lineage>
</organism>
<reference evidence="20 21" key="1">
    <citation type="journal article" date="2012" name="Int. J. Syst. Evol. Microbiol.">
        <title>Vibrio caribbeanicus sp. nov., isolated from the marine sponge Scleritoderma cyanea.</title>
        <authorList>
            <person name="Hoffmann M."/>
            <person name="Monday S.R."/>
            <person name="Allard M.W."/>
            <person name="Strain E.A."/>
            <person name="Whittaker P."/>
            <person name="Naum M."/>
            <person name="McCarthy P.J."/>
            <person name="Lopez J.V."/>
            <person name="Fischer M."/>
            <person name="Brown E.W."/>
        </authorList>
    </citation>
    <scope>NUCLEOTIDE SEQUENCE [LARGE SCALE GENOMIC DNA]</scope>
    <source>
        <strain evidence="20 21">ATCC BAA-2122</strain>
    </source>
</reference>
<dbReference type="eggNOG" id="COG0489">
    <property type="taxonomic scope" value="Bacteria"/>
</dbReference>
<evidence type="ECO:0000256" key="13">
    <source>
        <dbReference type="ARBA" id="ARBA00023136"/>
    </source>
</evidence>
<dbReference type="AlphaFoldDB" id="E3BJH2"/>
<dbReference type="GO" id="GO:0005524">
    <property type="term" value="F:ATP binding"/>
    <property type="evidence" value="ECO:0007669"/>
    <property type="project" value="UniProtKB-KW"/>
</dbReference>
<evidence type="ECO:0000256" key="1">
    <source>
        <dbReference type="ARBA" id="ARBA00004429"/>
    </source>
</evidence>
<dbReference type="Pfam" id="PF13807">
    <property type="entry name" value="GNVR"/>
    <property type="match status" value="1"/>
</dbReference>